<dbReference type="SMART" id="SM01061">
    <property type="entry name" value="CAT_RBD"/>
    <property type="match status" value="1"/>
</dbReference>
<dbReference type="SUPFAM" id="SSF50151">
    <property type="entry name" value="SacY-like RNA-binding domain"/>
    <property type="match status" value="1"/>
</dbReference>
<protein>
    <submittedName>
        <fullName evidence="3">PRD domain-containing protein</fullName>
    </submittedName>
</protein>
<dbReference type="Gene3D" id="1.10.1790.10">
    <property type="entry name" value="PRD domain"/>
    <property type="match status" value="2"/>
</dbReference>
<sequence>MKITRIINNNVICAINVRRQEVMLLGSGIGFQKKKGDEVDKEKIEKEFFLKSKNVAGKLYALLAQIPAEYMAVSDSIIKEAKETLGKDLNENIYITLTDHINFAVSRFLNGLNFKNALLWEVKKFYPSEFKIALKGLETINREFNVDLPEDEAASIALHIVNAELGSEMEEVMEMTQLIQKVLNLVRYNYKINFNEESLNYMRFITHLKFFSYRLFSNKIIETNDVEFQDIIRDKYKDEYECSLKIRDLVNHDYKKELTEEELVYLTVHIRRVVMEEKMKK</sequence>
<dbReference type="NCBIfam" id="NF046042">
    <property type="entry name" value="LicT"/>
    <property type="match status" value="1"/>
</dbReference>
<accession>A0ABR8Q4R2</accession>
<dbReference type="InterPro" id="IPR050661">
    <property type="entry name" value="BglG_antiterminators"/>
</dbReference>
<keyword evidence="4" id="KW-1185">Reference proteome</keyword>
<proteinExistence type="predicted"/>
<evidence type="ECO:0000313" key="4">
    <source>
        <dbReference type="Proteomes" id="UP000640335"/>
    </source>
</evidence>
<dbReference type="SUPFAM" id="SSF63520">
    <property type="entry name" value="PTS-regulatory domain, PRD"/>
    <property type="match status" value="2"/>
</dbReference>
<dbReference type="EMBL" id="JACSQZ010000031">
    <property type="protein sequence ID" value="MBD7915401.1"/>
    <property type="molecule type" value="Genomic_DNA"/>
</dbReference>
<dbReference type="RefSeq" id="WP_191750163.1">
    <property type="nucleotide sequence ID" value="NZ_JACSQZ010000031.1"/>
</dbReference>
<name>A0ABR8Q4R2_9CLOT</name>
<feature type="domain" description="PRD" evidence="2">
    <location>
        <begin position="171"/>
        <end position="280"/>
    </location>
</feature>
<comment type="caution">
    <text evidence="3">The sequence shown here is derived from an EMBL/GenBank/DDBJ whole genome shotgun (WGS) entry which is preliminary data.</text>
</comment>
<dbReference type="PANTHER" id="PTHR30185:SF15">
    <property type="entry name" value="CRYPTIC BETA-GLUCOSIDE BGL OPERON ANTITERMINATOR"/>
    <property type="match status" value="1"/>
</dbReference>
<evidence type="ECO:0000256" key="1">
    <source>
        <dbReference type="ARBA" id="ARBA00022737"/>
    </source>
</evidence>
<dbReference type="InterPro" id="IPR011608">
    <property type="entry name" value="PRD"/>
</dbReference>
<evidence type="ECO:0000259" key="2">
    <source>
        <dbReference type="PROSITE" id="PS51372"/>
    </source>
</evidence>
<dbReference type="PROSITE" id="PS51372">
    <property type="entry name" value="PRD_2"/>
    <property type="match status" value="2"/>
</dbReference>
<dbReference type="Proteomes" id="UP000640335">
    <property type="component" value="Unassembled WGS sequence"/>
</dbReference>
<dbReference type="InterPro" id="IPR036634">
    <property type="entry name" value="PRD_sf"/>
</dbReference>
<gene>
    <name evidence="3" type="ORF">H9660_09595</name>
</gene>
<evidence type="ECO:0000313" key="3">
    <source>
        <dbReference type="EMBL" id="MBD7915401.1"/>
    </source>
</evidence>
<feature type="domain" description="PRD" evidence="2">
    <location>
        <begin position="65"/>
        <end position="170"/>
    </location>
</feature>
<dbReference type="Gene3D" id="2.30.24.10">
    <property type="entry name" value="CAT RNA-binding domain"/>
    <property type="match status" value="1"/>
</dbReference>
<dbReference type="Pfam" id="PF00874">
    <property type="entry name" value="PRD"/>
    <property type="match status" value="2"/>
</dbReference>
<dbReference type="InterPro" id="IPR036650">
    <property type="entry name" value="CAT_RNA-bd_dom_sf"/>
</dbReference>
<dbReference type="InterPro" id="IPR004341">
    <property type="entry name" value="CAT_RNA-bd_dom"/>
</dbReference>
<organism evidence="3 4">
    <name type="scientific">Clostridium gallinarum</name>
    <dbReference type="NCBI Taxonomy" id="2762246"/>
    <lineage>
        <taxon>Bacteria</taxon>
        <taxon>Bacillati</taxon>
        <taxon>Bacillota</taxon>
        <taxon>Clostridia</taxon>
        <taxon>Eubacteriales</taxon>
        <taxon>Clostridiaceae</taxon>
        <taxon>Clostridium</taxon>
    </lineage>
</organism>
<dbReference type="PANTHER" id="PTHR30185">
    <property type="entry name" value="CRYPTIC BETA-GLUCOSIDE BGL OPERON ANTITERMINATOR"/>
    <property type="match status" value="1"/>
</dbReference>
<keyword evidence="1" id="KW-0677">Repeat</keyword>
<reference evidence="3 4" key="1">
    <citation type="submission" date="2020-08" db="EMBL/GenBank/DDBJ databases">
        <title>A Genomic Blueprint of the Chicken Gut Microbiome.</title>
        <authorList>
            <person name="Gilroy R."/>
            <person name="Ravi A."/>
            <person name="Getino M."/>
            <person name="Pursley I."/>
            <person name="Horton D.L."/>
            <person name="Alikhan N.-F."/>
            <person name="Baker D."/>
            <person name="Gharbi K."/>
            <person name="Hall N."/>
            <person name="Watson M."/>
            <person name="Adriaenssens E.M."/>
            <person name="Foster-Nyarko E."/>
            <person name="Jarju S."/>
            <person name="Secka A."/>
            <person name="Antonio M."/>
            <person name="Oren A."/>
            <person name="Chaudhuri R."/>
            <person name="La Ragione R.M."/>
            <person name="Hildebrand F."/>
            <person name="Pallen M.J."/>
        </authorList>
    </citation>
    <scope>NUCLEOTIDE SEQUENCE [LARGE SCALE GENOMIC DNA]</scope>
    <source>
        <strain evidence="3 4">Sa3CUN1</strain>
    </source>
</reference>
<dbReference type="Pfam" id="PF03123">
    <property type="entry name" value="CAT_RBD"/>
    <property type="match status" value="1"/>
</dbReference>